<evidence type="ECO:0000313" key="3">
    <source>
        <dbReference type="Proteomes" id="UP001637994"/>
    </source>
</evidence>
<gene>
    <name evidence="2" type="ORF">ACCQ42_07450</name>
</gene>
<keyword evidence="1" id="KW-0472">Membrane</keyword>
<dbReference type="SUPFAM" id="SSF103473">
    <property type="entry name" value="MFS general substrate transporter"/>
    <property type="match status" value="1"/>
</dbReference>
<proteinExistence type="predicted"/>
<sequence length="201" mass="23476">MVNKFERRLSIELVFLVVILFLLTISQRFVDSWFFNLSWYIAFILSWILMLVFSFSVLLDKNARGYSILTAIVTSLAFGLLSIHGLSALARFVRVLPTNLAVNNEFFIANNQLIFYSCLIVVYFFHMINALLHRRKDQEPKEEIKEASEEELRQRRDDKLNAIIAEIDSQKNSDKLTDEDREILNTHLLEEAKNKEAEDNL</sequence>
<evidence type="ECO:0000313" key="2">
    <source>
        <dbReference type="EMBL" id="MFO3667603.1"/>
    </source>
</evidence>
<feature type="transmembrane region" description="Helical" evidence="1">
    <location>
        <begin position="66"/>
        <end position="93"/>
    </location>
</feature>
<dbReference type="RefSeq" id="WP_265213564.1">
    <property type="nucleotide sequence ID" value="NZ_JBGMEF010000029.1"/>
</dbReference>
<reference evidence="2 3" key="1">
    <citation type="journal article" date="2025" name="Anaerobe">
        <title>Description of Anaerococcus kampingiae sp. nov., Anaerococcus groningensis sp. nov., Anaerococcus martiniensis sp. nov., and Anaerococcus cruorum sp. nov., isolated from human clinical specimens.</title>
        <authorList>
            <person name="Boiten K.E."/>
            <person name="Meijer J."/>
            <person name="van Wezel E.M."/>
            <person name="Veloo A.C.M."/>
        </authorList>
    </citation>
    <scope>NUCLEOTIDE SEQUENCE [LARGE SCALE GENOMIC DNA]</scope>
    <source>
        <strain evidence="2 3">ENR0874</strain>
    </source>
</reference>
<keyword evidence="1" id="KW-0812">Transmembrane</keyword>
<accession>A0ABW9MFD7</accession>
<dbReference type="Proteomes" id="UP001637994">
    <property type="component" value="Unassembled WGS sequence"/>
</dbReference>
<dbReference type="EMBL" id="JBGMEF010000029">
    <property type="protein sequence ID" value="MFO3667603.1"/>
    <property type="molecule type" value="Genomic_DNA"/>
</dbReference>
<evidence type="ECO:0000256" key="1">
    <source>
        <dbReference type="SAM" id="Phobius"/>
    </source>
</evidence>
<protein>
    <submittedName>
        <fullName evidence="2">Uncharacterized protein</fullName>
    </submittedName>
</protein>
<feature type="transmembrane region" description="Helical" evidence="1">
    <location>
        <begin position="38"/>
        <end position="59"/>
    </location>
</feature>
<organism evidence="2 3">
    <name type="scientific">Anaerococcus kampingae</name>
    <dbReference type="NCBI Taxonomy" id="3115614"/>
    <lineage>
        <taxon>Bacteria</taxon>
        <taxon>Bacillati</taxon>
        <taxon>Bacillota</taxon>
        <taxon>Tissierellia</taxon>
        <taxon>Tissierellales</taxon>
        <taxon>Peptoniphilaceae</taxon>
        <taxon>Anaerococcus</taxon>
    </lineage>
</organism>
<dbReference type="InterPro" id="IPR036259">
    <property type="entry name" value="MFS_trans_sf"/>
</dbReference>
<comment type="caution">
    <text evidence="2">The sequence shown here is derived from an EMBL/GenBank/DDBJ whole genome shotgun (WGS) entry which is preliminary data.</text>
</comment>
<name>A0ABW9MFD7_9FIRM</name>
<keyword evidence="1" id="KW-1133">Transmembrane helix</keyword>
<feature type="transmembrane region" description="Helical" evidence="1">
    <location>
        <begin position="113"/>
        <end position="132"/>
    </location>
</feature>
<keyword evidence="3" id="KW-1185">Reference proteome</keyword>